<keyword evidence="1" id="KW-0812">Transmembrane</keyword>
<organism evidence="2 3">
    <name type="scientific">Streptomyces coryli</name>
    <dbReference type="NCBI Taxonomy" id="1128680"/>
    <lineage>
        <taxon>Bacteria</taxon>
        <taxon>Bacillati</taxon>
        <taxon>Actinomycetota</taxon>
        <taxon>Actinomycetes</taxon>
        <taxon>Kitasatosporales</taxon>
        <taxon>Streptomycetaceae</taxon>
        <taxon>Streptomyces</taxon>
    </lineage>
</organism>
<sequence length="64" mass="6574">MTITVSVVLLLGIAVAVLIRFKAVAVGAAVVVLLFGFYLSDTGAAPTIRELTTSIANAVRDIGN</sequence>
<accession>A0A6G4TWI4</accession>
<keyword evidence="1" id="KW-0472">Membrane</keyword>
<feature type="transmembrane region" description="Helical" evidence="1">
    <location>
        <begin position="6"/>
        <end position="39"/>
    </location>
</feature>
<comment type="caution">
    <text evidence="2">The sequence shown here is derived from an EMBL/GenBank/DDBJ whole genome shotgun (WGS) entry which is preliminary data.</text>
</comment>
<evidence type="ECO:0000256" key="1">
    <source>
        <dbReference type="SAM" id="Phobius"/>
    </source>
</evidence>
<keyword evidence="1" id="KW-1133">Transmembrane helix</keyword>
<dbReference type="EMBL" id="JAAKZV010000022">
    <property type="protein sequence ID" value="NGN63880.1"/>
    <property type="molecule type" value="Genomic_DNA"/>
</dbReference>
<dbReference type="AlphaFoldDB" id="A0A6G4TWI4"/>
<evidence type="ECO:0000313" key="2">
    <source>
        <dbReference type="EMBL" id="NGN63880.1"/>
    </source>
</evidence>
<dbReference type="Proteomes" id="UP000481583">
    <property type="component" value="Unassembled WGS sequence"/>
</dbReference>
<name>A0A6G4TWI4_9ACTN</name>
<proteinExistence type="predicted"/>
<protein>
    <submittedName>
        <fullName evidence="2">Uncharacterized protein</fullName>
    </submittedName>
</protein>
<evidence type="ECO:0000313" key="3">
    <source>
        <dbReference type="Proteomes" id="UP000481583"/>
    </source>
</evidence>
<dbReference type="RefSeq" id="WP_165234084.1">
    <property type="nucleotide sequence ID" value="NZ_JAAKZV010000022.1"/>
</dbReference>
<gene>
    <name evidence="2" type="ORF">G5C51_08160</name>
</gene>
<keyword evidence="3" id="KW-1185">Reference proteome</keyword>
<reference evidence="2 3" key="1">
    <citation type="submission" date="2020-02" db="EMBL/GenBank/DDBJ databases">
        <title>Whole-genome analyses of novel actinobacteria.</title>
        <authorList>
            <person name="Sahin N."/>
        </authorList>
    </citation>
    <scope>NUCLEOTIDE SEQUENCE [LARGE SCALE GENOMIC DNA]</scope>
    <source>
        <strain evidence="2 3">A7024</strain>
    </source>
</reference>